<evidence type="ECO:0000256" key="4">
    <source>
        <dbReference type="ARBA" id="ARBA00022840"/>
    </source>
</evidence>
<dbReference type="InterPro" id="IPR008271">
    <property type="entry name" value="Ser/Thr_kinase_AS"/>
</dbReference>
<feature type="transmembrane region" description="Helical" evidence="5">
    <location>
        <begin position="320"/>
        <end position="341"/>
    </location>
</feature>
<keyword evidence="5" id="KW-1133">Transmembrane helix</keyword>
<dbReference type="SMART" id="SM00220">
    <property type="entry name" value="S_TKc"/>
    <property type="match status" value="1"/>
</dbReference>
<dbReference type="SUPFAM" id="SSF56112">
    <property type="entry name" value="Protein kinase-like (PK-like)"/>
    <property type="match status" value="1"/>
</dbReference>
<dbReference type="EMBL" id="BAABRO010000020">
    <property type="protein sequence ID" value="GAA5510224.1"/>
    <property type="molecule type" value="Genomic_DNA"/>
</dbReference>
<dbReference type="RefSeq" id="WP_345687955.1">
    <property type="nucleotide sequence ID" value="NZ_BAABRO010000020.1"/>
</dbReference>
<keyword evidence="3 7" id="KW-0418">Kinase</keyword>
<dbReference type="InterPro" id="IPR000719">
    <property type="entry name" value="Prot_kinase_dom"/>
</dbReference>
<evidence type="ECO:0000259" key="6">
    <source>
        <dbReference type="PROSITE" id="PS50011"/>
    </source>
</evidence>
<evidence type="ECO:0000256" key="1">
    <source>
        <dbReference type="ARBA" id="ARBA00022679"/>
    </source>
</evidence>
<organism evidence="7 8">
    <name type="scientific">Novipirellula caenicola</name>
    <dbReference type="NCBI Taxonomy" id="1536901"/>
    <lineage>
        <taxon>Bacteria</taxon>
        <taxon>Pseudomonadati</taxon>
        <taxon>Planctomycetota</taxon>
        <taxon>Planctomycetia</taxon>
        <taxon>Pirellulales</taxon>
        <taxon>Pirellulaceae</taxon>
        <taxon>Novipirellula</taxon>
    </lineage>
</organism>
<evidence type="ECO:0000256" key="3">
    <source>
        <dbReference type="ARBA" id="ARBA00022777"/>
    </source>
</evidence>
<gene>
    <name evidence="7" type="primary">pknD_45</name>
    <name evidence="7" type="ORF">Rcae01_05730</name>
</gene>
<dbReference type="CDD" id="cd14014">
    <property type="entry name" value="STKc_PknB_like"/>
    <property type="match status" value="1"/>
</dbReference>
<dbReference type="Proteomes" id="UP001416858">
    <property type="component" value="Unassembled WGS sequence"/>
</dbReference>
<keyword evidence="8" id="KW-1185">Reference proteome</keyword>
<name>A0ABP9VYL8_9BACT</name>
<protein>
    <submittedName>
        <fullName evidence="7">Serine/threonine-protein kinase PknD</fullName>
    </submittedName>
</protein>
<evidence type="ECO:0000256" key="5">
    <source>
        <dbReference type="SAM" id="Phobius"/>
    </source>
</evidence>
<dbReference type="PROSITE" id="PS00108">
    <property type="entry name" value="PROTEIN_KINASE_ST"/>
    <property type="match status" value="1"/>
</dbReference>
<dbReference type="PROSITE" id="PS50011">
    <property type="entry name" value="PROTEIN_KINASE_DOM"/>
    <property type="match status" value="1"/>
</dbReference>
<feature type="domain" description="Protein kinase" evidence="6">
    <location>
        <begin position="9"/>
        <end position="268"/>
    </location>
</feature>
<dbReference type="GO" id="GO:0016301">
    <property type="term" value="F:kinase activity"/>
    <property type="evidence" value="ECO:0007669"/>
    <property type="project" value="UniProtKB-KW"/>
</dbReference>
<reference evidence="7 8" key="1">
    <citation type="submission" date="2024-02" db="EMBL/GenBank/DDBJ databases">
        <title>Rhodopirellula caenicola NBRC 110016.</title>
        <authorList>
            <person name="Ichikawa N."/>
            <person name="Katano-Makiyama Y."/>
            <person name="Hidaka K."/>
        </authorList>
    </citation>
    <scope>NUCLEOTIDE SEQUENCE [LARGE SCALE GENOMIC DNA]</scope>
    <source>
        <strain evidence="7 8">NBRC 110016</strain>
    </source>
</reference>
<dbReference type="Pfam" id="PF00069">
    <property type="entry name" value="Pkinase"/>
    <property type="match status" value="1"/>
</dbReference>
<dbReference type="Gene3D" id="1.10.510.10">
    <property type="entry name" value="Transferase(Phosphotransferase) domain 1"/>
    <property type="match status" value="1"/>
</dbReference>
<dbReference type="InterPro" id="IPR011009">
    <property type="entry name" value="Kinase-like_dom_sf"/>
</dbReference>
<sequence length="342" mass="37510">MPSSQITDYVLGTILGVGTVGTIYEATEKETGERVAIKKLHPGVSRDKLIRARFRREVTILQRLRHPNIIASFGGGEASDGQLYYIMELVEGGTVGELLEARGRLDWQVVVDVARQICSALQCAHNHGVIHRDLKPGNLFLTKSAIVKLGDFGIARDLHDNDITTTGLTVGTHAYMSPEQITGDAMISGKTDLYALGCCLFEMLTGRKPFLGENFAQLFEQHLHAKPPRIRDLLPECPPELDEIVDQLLRKLPDDRPFNARSVQGVMLEMGEKYDLHAESIPDGLGKDVAAESVTEKGRQILEQQISARLNQATNPEVSWGRLLLVAAVIGGMVIAAIVFAP</sequence>
<accession>A0ABP9VYL8</accession>
<proteinExistence type="predicted"/>
<keyword evidence="5" id="KW-0812">Transmembrane</keyword>
<dbReference type="PANTHER" id="PTHR43289">
    <property type="entry name" value="MITOGEN-ACTIVATED PROTEIN KINASE KINASE KINASE 20-RELATED"/>
    <property type="match status" value="1"/>
</dbReference>
<evidence type="ECO:0000313" key="8">
    <source>
        <dbReference type="Proteomes" id="UP001416858"/>
    </source>
</evidence>
<comment type="caution">
    <text evidence="7">The sequence shown here is derived from an EMBL/GenBank/DDBJ whole genome shotgun (WGS) entry which is preliminary data.</text>
</comment>
<dbReference type="PANTHER" id="PTHR43289:SF6">
    <property type="entry name" value="SERINE_THREONINE-PROTEIN KINASE NEKL-3"/>
    <property type="match status" value="1"/>
</dbReference>
<keyword evidence="1" id="KW-0808">Transferase</keyword>
<keyword evidence="2" id="KW-0547">Nucleotide-binding</keyword>
<keyword evidence="4" id="KW-0067">ATP-binding</keyword>
<evidence type="ECO:0000256" key="2">
    <source>
        <dbReference type="ARBA" id="ARBA00022741"/>
    </source>
</evidence>
<keyword evidence="5" id="KW-0472">Membrane</keyword>
<evidence type="ECO:0000313" key="7">
    <source>
        <dbReference type="EMBL" id="GAA5510224.1"/>
    </source>
</evidence>